<keyword evidence="3" id="KW-1185">Reference proteome</keyword>
<feature type="region of interest" description="Disordered" evidence="1">
    <location>
        <begin position="174"/>
        <end position="199"/>
    </location>
</feature>
<feature type="region of interest" description="Disordered" evidence="1">
    <location>
        <begin position="1"/>
        <end position="79"/>
    </location>
</feature>
<proteinExistence type="predicted"/>
<evidence type="ECO:0000313" key="2">
    <source>
        <dbReference type="EMBL" id="KAK3259883.1"/>
    </source>
</evidence>
<comment type="caution">
    <text evidence="2">The sequence shown here is derived from an EMBL/GenBank/DDBJ whole genome shotgun (WGS) entry which is preliminary data.</text>
</comment>
<gene>
    <name evidence="2" type="ORF">CYMTET_31137</name>
</gene>
<feature type="region of interest" description="Disordered" evidence="1">
    <location>
        <begin position="108"/>
        <end position="156"/>
    </location>
</feature>
<dbReference type="AlphaFoldDB" id="A0AAE0FHQ4"/>
<accession>A0AAE0FHQ4</accession>
<organism evidence="2 3">
    <name type="scientific">Cymbomonas tetramitiformis</name>
    <dbReference type="NCBI Taxonomy" id="36881"/>
    <lineage>
        <taxon>Eukaryota</taxon>
        <taxon>Viridiplantae</taxon>
        <taxon>Chlorophyta</taxon>
        <taxon>Pyramimonadophyceae</taxon>
        <taxon>Pyramimonadales</taxon>
        <taxon>Pyramimonadaceae</taxon>
        <taxon>Cymbomonas</taxon>
    </lineage>
</organism>
<dbReference type="Proteomes" id="UP001190700">
    <property type="component" value="Unassembled WGS sequence"/>
</dbReference>
<evidence type="ECO:0000256" key="1">
    <source>
        <dbReference type="SAM" id="MobiDB-lite"/>
    </source>
</evidence>
<name>A0AAE0FHQ4_9CHLO</name>
<reference evidence="2 3" key="1">
    <citation type="journal article" date="2015" name="Genome Biol. Evol.">
        <title>Comparative Genomics of a Bacterivorous Green Alga Reveals Evolutionary Causalities and Consequences of Phago-Mixotrophic Mode of Nutrition.</title>
        <authorList>
            <person name="Burns J.A."/>
            <person name="Paasch A."/>
            <person name="Narechania A."/>
            <person name="Kim E."/>
        </authorList>
    </citation>
    <scope>NUCLEOTIDE SEQUENCE [LARGE SCALE GENOMIC DNA]</scope>
    <source>
        <strain evidence="2 3">PLY_AMNH</strain>
    </source>
</reference>
<sequence length="199" mass="21386">MQNKECTEEEMNGGKENKKGNRMWAGRGGGYREGERKGMRKKRKGGRREGGEEVGGEGGRVRHNTIRHAGGGGGGSRVPKPCITGAASVEEVVGLDGVASHVVLDVHLASTSLPSGRGRKPTQSPESRSLANPPDRAEAAGMAGSEDAQPGRTGKACARLRLVEDITRNHLMVKDEEVWEGGGEREREDVDHKSWPKEE</sequence>
<feature type="compositionally biased region" description="Polar residues" evidence="1">
    <location>
        <begin position="121"/>
        <end position="130"/>
    </location>
</feature>
<protein>
    <submittedName>
        <fullName evidence="2">Uncharacterized protein</fullName>
    </submittedName>
</protein>
<evidence type="ECO:0000313" key="3">
    <source>
        <dbReference type="Proteomes" id="UP001190700"/>
    </source>
</evidence>
<dbReference type="EMBL" id="LGRX02018393">
    <property type="protein sequence ID" value="KAK3259883.1"/>
    <property type="molecule type" value="Genomic_DNA"/>
</dbReference>